<name>A0A2K3L8M4_TRIPR</name>
<dbReference type="AlphaFoldDB" id="A0A2K3L8M4"/>
<reference evidence="2 3" key="1">
    <citation type="journal article" date="2014" name="Am. J. Bot.">
        <title>Genome assembly and annotation for red clover (Trifolium pratense; Fabaceae).</title>
        <authorList>
            <person name="Istvanek J."/>
            <person name="Jaros M."/>
            <person name="Krenek A."/>
            <person name="Repkova J."/>
        </authorList>
    </citation>
    <scope>NUCLEOTIDE SEQUENCE [LARGE SCALE GENOMIC DNA]</scope>
    <source>
        <strain evidence="3">cv. Tatra</strain>
        <tissue evidence="2">Young leaves</tissue>
    </source>
</reference>
<sequence length="85" mass="9510">MKLSILDGEDLGKGCVKFNCDGFQNDKLGLAGCGGLLMNSYDTWLKGYSRKLGNCDALHAEMWCMYLGLDLARIRDHAFSCLKWI</sequence>
<protein>
    <recommendedName>
        <fullName evidence="1">RNase H type-1 domain-containing protein</fullName>
    </recommendedName>
</protein>
<dbReference type="GO" id="GO:0003676">
    <property type="term" value="F:nucleic acid binding"/>
    <property type="evidence" value="ECO:0007669"/>
    <property type="project" value="InterPro"/>
</dbReference>
<feature type="domain" description="RNase H type-1" evidence="1">
    <location>
        <begin position="19"/>
        <end position="74"/>
    </location>
</feature>
<accession>A0A2K3L8M4</accession>
<dbReference type="InterPro" id="IPR002156">
    <property type="entry name" value="RNaseH_domain"/>
</dbReference>
<dbReference type="Pfam" id="PF13456">
    <property type="entry name" value="RVT_3"/>
    <property type="match status" value="1"/>
</dbReference>
<comment type="caution">
    <text evidence="2">The sequence shown here is derived from an EMBL/GenBank/DDBJ whole genome shotgun (WGS) entry which is preliminary data.</text>
</comment>
<evidence type="ECO:0000313" key="2">
    <source>
        <dbReference type="EMBL" id="PNX74874.1"/>
    </source>
</evidence>
<dbReference type="GO" id="GO:0004523">
    <property type="term" value="F:RNA-DNA hybrid ribonuclease activity"/>
    <property type="evidence" value="ECO:0007669"/>
    <property type="project" value="InterPro"/>
</dbReference>
<organism evidence="2 3">
    <name type="scientific">Trifolium pratense</name>
    <name type="common">Red clover</name>
    <dbReference type="NCBI Taxonomy" id="57577"/>
    <lineage>
        <taxon>Eukaryota</taxon>
        <taxon>Viridiplantae</taxon>
        <taxon>Streptophyta</taxon>
        <taxon>Embryophyta</taxon>
        <taxon>Tracheophyta</taxon>
        <taxon>Spermatophyta</taxon>
        <taxon>Magnoliopsida</taxon>
        <taxon>eudicotyledons</taxon>
        <taxon>Gunneridae</taxon>
        <taxon>Pentapetalae</taxon>
        <taxon>rosids</taxon>
        <taxon>fabids</taxon>
        <taxon>Fabales</taxon>
        <taxon>Fabaceae</taxon>
        <taxon>Papilionoideae</taxon>
        <taxon>50 kb inversion clade</taxon>
        <taxon>NPAAA clade</taxon>
        <taxon>Hologalegina</taxon>
        <taxon>IRL clade</taxon>
        <taxon>Trifolieae</taxon>
        <taxon>Trifolium</taxon>
    </lineage>
</organism>
<proteinExistence type="predicted"/>
<dbReference type="Proteomes" id="UP000236291">
    <property type="component" value="Unassembled WGS sequence"/>
</dbReference>
<gene>
    <name evidence="2" type="ORF">L195_g030803</name>
</gene>
<reference evidence="2 3" key="2">
    <citation type="journal article" date="2017" name="Front. Plant Sci.">
        <title>Gene Classification and Mining of Molecular Markers Useful in Red Clover (Trifolium pratense) Breeding.</title>
        <authorList>
            <person name="Istvanek J."/>
            <person name="Dluhosova J."/>
            <person name="Dluhos P."/>
            <person name="Patkova L."/>
            <person name="Nedelnik J."/>
            <person name="Repkova J."/>
        </authorList>
    </citation>
    <scope>NUCLEOTIDE SEQUENCE [LARGE SCALE GENOMIC DNA]</scope>
    <source>
        <strain evidence="3">cv. Tatra</strain>
        <tissue evidence="2">Young leaves</tissue>
    </source>
</reference>
<evidence type="ECO:0000313" key="3">
    <source>
        <dbReference type="Proteomes" id="UP000236291"/>
    </source>
</evidence>
<dbReference type="EMBL" id="ASHM01028201">
    <property type="protein sequence ID" value="PNX74874.1"/>
    <property type="molecule type" value="Genomic_DNA"/>
</dbReference>
<evidence type="ECO:0000259" key="1">
    <source>
        <dbReference type="Pfam" id="PF13456"/>
    </source>
</evidence>